<organism evidence="1 2">
    <name type="scientific">Prorocentrum cordatum</name>
    <dbReference type="NCBI Taxonomy" id="2364126"/>
    <lineage>
        <taxon>Eukaryota</taxon>
        <taxon>Sar</taxon>
        <taxon>Alveolata</taxon>
        <taxon>Dinophyceae</taxon>
        <taxon>Prorocentrales</taxon>
        <taxon>Prorocentraceae</taxon>
        <taxon>Prorocentrum</taxon>
    </lineage>
</organism>
<evidence type="ECO:0000313" key="2">
    <source>
        <dbReference type="Proteomes" id="UP001189429"/>
    </source>
</evidence>
<proteinExistence type="predicted"/>
<evidence type="ECO:0000313" key="1">
    <source>
        <dbReference type="EMBL" id="CAK0791132.1"/>
    </source>
</evidence>
<reference evidence="1" key="1">
    <citation type="submission" date="2023-10" db="EMBL/GenBank/DDBJ databases">
        <authorList>
            <person name="Chen Y."/>
            <person name="Shah S."/>
            <person name="Dougan E. K."/>
            <person name="Thang M."/>
            <person name="Chan C."/>
        </authorList>
    </citation>
    <scope>NUCLEOTIDE SEQUENCE [LARGE SCALE GENOMIC DNA]</scope>
</reference>
<sequence length="77" mass="8742">GYKSKRRTVDAGSFDRALRLMKTYAVKVDEILVNVVLEACVGLKDPDRLHMALATFRRSGWVMPKQCAMHTYATLIK</sequence>
<dbReference type="Proteomes" id="UP001189429">
    <property type="component" value="Unassembled WGS sequence"/>
</dbReference>
<feature type="non-terminal residue" evidence="1">
    <location>
        <position position="77"/>
    </location>
</feature>
<feature type="non-terminal residue" evidence="1">
    <location>
        <position position="1"/>
    </location>
</feature>
<evidence type="ECO:0008006" key="3">
    <source>
        <dbReference type="Google" id="ProtNLM"/>
    </source>
</evidence>
<name>A0ABN9PE50_9DINO</name>
<dbReference type="EMBL" id="CAUYUJ010000529">
    <property type="protein sequence ID" value="CAK0791132.1"/>
    <property type="molecule type" value="Genomic_DNA"/>
</dbReference>
<gene>
    <name evidence="1" type="ORF">PCOR1329_LOCUS2131</name>
</gene>
<protein>
    <recommendedName>
        <fullName evidence="3">Pentatricopeptide repeat-containing protein</fullName>
    </recommendedName>
</protein>
<keyword evidence="2" id="KW-1185">Reference proteome</keyword>
<comment type="caution">
    <text evidence="1">The sequence shown here is derived from an EMBL/GenBank/DDBJ whole genome shotgun (WGS) entry which is preliminary data.</text>
</comment>
<accession>A0ABN9PE50</accession>